<sequence length="382" mass="42149">MYLAPDIEEKKLNNAMKAMGVEGDPQDVVAILDTTLFQTAKTGLLFMPTKFYVHESFESPQSFDYDQLALAIFEQRTEYHKDKEKQVPYLSVAFKDGSPNYEFPTTILDYIDGPGLAALLNELVTTSDTNSTISTEDEDTEVSEPKTTIRSLEDLPAPVKLAYVQLICNFALQDDQEIDATEYRGIISLAARIELPSDAQRELNSYLIGDKKIESNELLKTLLVQVNETTQDILHKSIMKDVLSLDNQKDDTDVTQWRQDRYLSSLAEALDLSADQVDFLIDGIQHDQNILEQRLNDTQIKKQTKDLAAKAAAVGIPMAALYFSGSVVGVGATGITSGLAALGFGGILGFSGMVTGVGVLLVAGTLTYKGVQHLTWAQRYRE</sequence>
<dbReference type="Proteomes" id="UP000051783">
    <property type="component" value="Unassembled WGS sequence"/>
</dbReference>
<protein>
    <submittedName>
        <fullName evidence="2">Uncharacterized protein</fullName>
    </submittedName>
</protein>
<feature type="transmembrane region" description="Helical" evidence="1">
    <location>
        <begin position="311"/>
        <end position="335"/>
    </location>
</feature>
<feature type="transmembrane region" description="Helical" evidence="1">
    <location>
        <begin position="341"/>
        <end position="363"/>
    </location>
</feature>
<dbReference type="STRING" id="942150.IV64_GL001911"/>
<comment type="caution">
    <text evidence="2">The sequence shown here is derived from an EMBL/GenBank/DDBJ whole genome shotgun (WGS) entry which is preliminary data.</text>
</comment>
<proteinExistence type="predicted"/>
<reference evidence="2 3" key="1">
    <citation type="journal article" date="2015" name="Genome Announc.">
        <title>Expanding the biotechnology potential of lactobacilli through comparative genomics of 213 strains and associated genera.</title>
        <authorList>
            <person name="Sun Z."/>
            <person name="Harris H.M."/>
            <person name="McCann A."/>
            <person name="Guo C."/>
            <person name="Argimon S."/>
            <person name="Zhang W."/>
            <person name="Yang X."/>
            <person name="Jeffery I.B."/>
            <person name="Cooney J.C."/>
            <person name="Kagawa T.F."/>
            <person name="Liu W."/>
            <person name="Song Y."/>
            <person name="Salvetti E."/>
            <person name="Wrobel A."/>
            <person name="Rasinkangas P."/>
            <person name="Parkhill J."/>
            <person name="Rea M.C."/>
            <person name="O'Sullivan O."/>
            <person name="Ritari J."/>
            <person name="Douillard F.P."/>
            <person name="Paul Ross R."/>
            <person name="Yang R."/>
            <person name="Briner A.E."/>
            <person name="Felis G.E."/>
            <person name="de Vos W.M."/>
            <person name="Barrangou R."/>
            <person name="Klaenhammer T.R."/>
            <person name="Caufield P.W."/>
            <person name="Cui Y."/>
            <person name="Zhang H."/>
            <person name="O'Toole P.W."/>
        </authorList>
    </citation>
    <scope>NUCLEOTIDE SEQUENCE [LARGE SCALE GENOMIC DNA]</scope>
    <source>
        <strain evidence="2 3">LMG 26013</strain>
    </source>
</reference>
<dbReference type="PATRIC" id="fig|942150.3.peg.1987"/>
<gene>
    <name evidence="2" type="ORF">IV64_GL001911</name>
</gene>
<accession>A0A0R2MK00</accession>
<keyword evidence="1" id="KW-0472">Membrane</keyword>
<keyword evidence="1" id="KW-1133">Transmembrane helix</keyword>
<evidence type="ECO:0000256" key="1">
    <source>
        <dbReference type="SAM" id="Phobius"/>
    </source>
</evidence>
<keyword evidence="3" id="KW-1185">Reference proteome</keyword>
<name>A0A0R2MK00_9LACO</name>
<organism evidence="2 3">
    <name type="scientific">Lactiplantibacillus xiangfangensis</name>
    <dbReference type="NCBI Taxonomy" id="942150"/>
    <lineage>
        <taxon>Bacteria</taxon>
        <taxon>Bacillati</taxon>
        <taxon>Bacillota</taxon>
        <taxon>Bacilli</taxon>
        <taxon>Lactobacillales</taxon>
        <taxon>Lactobacillaceae</taxon>
        <taxon>Lactiplantibacillus</taxon>
    </lineage>
</organism>
<evidence type="ECO:0000313" key="2">
    <source>
        <dbReference type="EMBL" id="KRO13895.1"/>
    </source>
</evidence>
<evidence type="ECO:0000313" key="3">
    <source>
        <dbReference type="Proteomes" id="UP000051783"/>
    </source>
</evidence>
<keyword evidence="1" id="KW-0812">Transmembrane</keyword>
<dbReference type="AlphaFoldDB" id="A0A0R2MK00"/>
<dbReference type="EMBL" id="JQCL01000033">
    <property type="protein sequence ID" value="KRO13895.1"/>
    <property type="molecule type" value="Genomic_DNA"/>
</dbReference>